<comment type="caution">
    <text evidence="2">The sequence shown here is derived from an EMBL/GenBank/DDBJ whole genome shotgun (WGS) entry which is preliminary data.</text>
</comment>
<evidence type="ECO:0000259" key="1">
    <source>
        <dbReference type="PROSITE" id="PS50878"/>
    </source>
</evidence>
<dbReference type="SUPFAM" id="SSF56672">
    <property type="entry name" value="DNA/RNA polymerases"/>
    <property type="match status" value="1"/>
</dbReference>
<organism evidence="2 3">
    <name type="scientific">Symbiodinium necroappetens</name>
    <dbReference type="NCBI Taxonomy" id="1628268"/>
    <lineage>
        <taxon>Eukaryota</taxon>
        <taxon>Sar</taxon>
        <taxon>Alveolata</taxon>
        <taxon>Dinophyceae</taxon>
        <taxon>Suessiales</taxon>
        <taxon>Symbiodiniaceae</taxon>
        <taxon>Symbiodinium</taxon>
    </lineage>
</organism>
<dbReference type="InterPro" id="IPR043128">
    <property type="entry name" value="Rev_trsase/Diguanyl_cyclase"/>
</dbReference>
<dbReference type="Pfam" id="PF00078">
    <property type="entry name" value="RVT_1"/>
    <property type="match status" value="1"/>
</dbReference>
<dbReference type="InterPro" id="IPR043502">
    <property type="entry name" value="DNA/RNA_pol_sf"/>
</dbReference>
<sequence>MEVATFNAQKDVEWPRCIPSIPELTVQEILYMDDSLIWSGSKSDTQKKYNILRRHLAEWGLSLNTDKTKYYASTHSTEKGPIELEGCLIYPAPSLEVFGIPLEVPLRPTKLMDTALTKAQNKFFANKELFLARGPLAKKLTVFQSVVAGAALWYCPAISPTVQAMGALNACQLELVAKLARIKRIGGTEGMSAEAFSGHSHQLVPSCRDAETETGGNDRGVYYPYLHNDEARVIRTCHNQEWHE</sequence>
<feature type="non-terminal residue" evidence="2">
    <location>
        <position position="1"/>
    </location>
</feature>
<gene>
    <name evidence="2" type="ORF">SNEC2469_LOCUS20150</name>
</gene>
<dbReference type="Gene3D" id="3.30.70.270">
    <property type="match status" value="1"/>
</dbReference>
<proteinExistence type="predicted"/>
<reference evidence="2" key="1">
    <citation type="submission" date="2021-02" db="EMBL/GenBank/DDBJ databases">
        <authorList>
            <person name="Dougan E. K."/>
            <person name="Rhodes N."/>
            <person name="Thang M."/>
            <person name="Chan C."/>
        </authorList>
    </citation>
    <scope>NUCLEOTIDE SEQUENCE</scope>
</reference>
<dbReference type="EMBL" id="CAJNJA010034880">
    <property type="protein sequence ID" value="CAE7699270.1"/>
    <property type="molecule type" value="Genomic_DNA"/>
</dbReference>
<evidence type="ECO:0000313" key="3">
    <source>
        <dbReference type="Proteomes" id="UP000601435"/>
    </source>
</evidence>
<evidence type="ECO:0000313" key="2">
    <source>
        <dbReference type="EMBL" id="CAE7699270.1"/>
    </source>
</evidence>
<accession>A0A812X275</accession>
<dbReference type="AlphaFoldDB" id="A0A812X275"/>
<protein>
    <recommendedName>
        <fullName evidence="1">Reverse transcriptase domain-containing protein</fullName>
    </recommendedName>
</protein>
<dbReference type="Proteomes" id="UP000601435">
    <property type="component" value="Unassembled WGS sequence"/>
</dbReference>
<dbReference type="InterPro" id="IPR000477">
    <property type="entry name" value="RT_dom"/>
</dbReference>
<dbReference type="PROSITE" id="PS50878">
    <property type="entry name" value="RT_POL"/>
    <property type="match status" value="1"/>
</dbReference>
<keyword evidence="3" id="KW-1185">Reference proteome</keyword>
<name>A0A812X275_9DINO</name>
<feature type="domain" description="Reverse transcriptase" evidence="1">
    <location>
        <begin position="1"/>
        <end position="89"/>
    </location>
</feature>